<evidence type="ECO:0000313" key="3">
    <source>
        <dbReference type="Proteomes" id="UP001055868"/>
    </source>
</evidence>
<evidence type="ECO:0000313" key="2">
    <source>
        <dbReference type="EMBL" id="UQN29462.1"/>
    </source>
</evidence>
<dbReference type="Proteomes" id="UP001055868">
    <property type="component" value="Chromosome"/>
</dbReference>
<sequence length="60" mass="6792">MTPIPDLITYQDPEVLTPPEPPADACPYCDRIEGHEPDCSEAADWTPSRFTPGRWNEEHP</sequence>
<organism evidence="2 3">
    <name type="scientific">Brachybacterium kimchii</name>
    <dbReference type="NCBI Taxonomy" id="2942909"/>
    <lineage>
        <taxon>Bacteria</taxon>
        <taxon>Bacillati</taxon>
        <taxon>Actinomycetota</taxon>
        <taxon>Actinomycetes</taxon>
        <taxon>Micrococcales</taxon>
        <taxon>Dermabacteraceae</taxon>
        <taxon>Brachybacterium</taxon>
    </lineage>
</organism>
<accession>A0ABY4N4H6</accession>
<evidence type="ECO:0000256" key="1">
    <source>
        <dbReference type="SAM" id="MobiDB-lite"/>
    </source>
</evidence>
<dbReference type="RefSeq" id="WP_249478659.1">
    <property type="nucleotide sequence ID" value="NZ_CP097218.1"/>
</dbReference>
<protein>
    <submittedName>
        <fullName evidence="2">Uncharacterized protein</fullName>
    </submittedName>
</protein>
<feature type="region of interest" description="Disordered" evidence="1">
    <location>
        <begin position="1"/>
        <end position="24"/>
    </location>
</feature>
<reference evidence="2" key="1">
    <citation type="submission" date="2022-05" db="EMBL/GenBank/DDBJ databases">
        <title>Genomic analysis of Brachybacterium sp. CBA3104.</title>
        <authorList>
            <person name="Roh S.W."/>
            <person name="Kim Y.B."/>
            <person name="Kim Y."/>
        </authorList>
    </citation>
    <scope>NUCLEOTIDE SEQUENCE</scope>
    <source>
        <strain evidence="2">CBA3104</strain>
    </source>
</reference>
<dbReference type="EMBL" id="CP097218">
    <property type="protein sequence ID" value="UQN29462.1"/>
    <property type="molecule type" value="Genomic_DNA"/>
</dbReference>
<name>A0ABY4N4H6_9MICO</name>
<feature type="region of interest" description="Disordered" evidence="1">
    <location>
        <begin position="37"/>
        <end position="60"/>
    </location>
</feature>
<proteinExistence type="predicted"/>
<keyword evidence="3" id="KW-1185">Reference proteome</keyword>
<gene>
    <name evidence="2" type="ORF">M4486_17785</name>
</gene>